<dbReference type="SUPFAM" id="SSF56672">
    <property type="entry name" value="DNA/RNA polymerases"/>
    <property type="match status" value="1"/>
</dbReference>
<dbReference type="Proteomes" id="UP000238281">
    <property type="component" value="Unassembled WGS sequence"/>
</dbReference>
<evidence type="ECO:0000256" key="2">
    <source>
        <dbReference type="ARBA" id="ARBA00022457"/>
    </source>
</evidence>
<accession>A0A2S9T6C7</accession>
<dbReference type="CDD" id="cd03586">
    <property type="entry name" value="PolY_Pol_IV_kappa"/>
    <property type="match status" value="1"/>
</dbReference>
<dbReference type="Gene3D" id="1.10.150.20">
    <property type="entry name" value="5' to 3' exonuclease, C-terminal subdomain"/>
    <property type="match status" value="1"/>
</dbReference>
<keyword evidence="3" id="KW-0239">DNA-directed DNA polymerase</keyword>
<keyword evidence="3" id="KW-0808">Transferase</keyword>
<dbReference type="AlphaFoldDB" id="A0A2S9T6C7"/>
<dbReference type="InterPro" id="IPR043502">
    <property type="entry name" value="DNA/RNA_pol_sf"/>
</dbReference>
<dbReference type="STRING" id="28198.GCA_001572855_00411"/>
<comment type="caution">
    <text evidence="5">The sequence shown here is derived from an EMBL/GenBank/DDBJ whole genome shotgun (WGS) entry which is preliminary data.</text>
</comment>
<name>A0A2S9T6C7_9BACT</name>
<feature type="domain" description="UmuC" evidence="4">
    <location>
        <begin position="2"/>
        <end position="225"/>
    </location>
</feature>
<evidence type="ECO:0000313" key="6">
    <source>
        <dbReference type="Proteomes" id="UP000238281"/>
    </source>
</evidence>
<dbReference type="GO" id="GO:0005829">
    <property type="term" value="C:cytosol"/>
    <property type="evidence" value="ECO:0007669"/>
    <property type="project" value="TreeGrafter"/>
</dbReference>
<evidence type="ECO:0000256" key="3">
    <source>
        <dbReference type="ARBA" id="ARBA00022932"/>
    </source>
</evidence>
<dbReference type="Gene3D" id="3.40.1170.60">
    <property type="match status" value="1"/>
</dbReference>
<evidence type="ECO:0000313" key="5">
    <source>
        <dbReference type="EMBL" id="PRM94371.1"/>
    </source>
</evidence>
<dbReference type="InterPro" id="IPR001126">
    <property type="entry name" value="UmuC"/>
</dbReference>
<gene>
    <name evidence="5" type="ORF">CJ673_07690</name>
</gene>
<dbReference type="Gene3D" id="3.30.70.270">
    <property type="match status" value="1"/>
</dbReference>
<sequence length="421" mass="48397">MFIHIDLDCYFVSAHRTLDKSLHNIPVAVGGKSNVDIFSKTIVKRTMATNRASFSSKILDSEDENSSNDYFVDENNKIRGIITSASYEARAFGVKTAMSVNEALKLCPNLKMIPPKYSLYDELSSKLKELLELEIPLIEQFSIDEFFGDLTGYIKEDEAEDFARKLKDKIFKELNLPCSIGLANTKYLSKLMTNEAKPNNIKLLKKDNIEEFTKNILIENFTGIGKSFCEKLSGYNIKTLGDIRKNKNLFYSFGKVGVDTYNRVCGIKDSKLNITKEKKSIGIGRSFDVVFNREELKRRVMILSRYLSFIVKKDGYNPLSFQIHIKYESNIKTKAQENSNKIFNEFDFKNSIINLFMQADKHKNHGVVQLYITVFNFAKKGEHTYNLFEYEDDLKKDKLGKNIQNLREKFGIDILKSACEL</sequence>
<protein>
    <submittedName>
        <fullName evidence="5">DNA polymerase IV</fullName>
    </submittedName>
</protein>
<dbReference type="GO" id="GO:0009432">
    <property type="term" value="P:SOS response"/>
    <property type="evidence" value="ECO:0007669"/>
    <property type="project" value="TreeGrafter"/>
</dbReference>
<comment type="similarity">
    <text evidence="1">Belongs to the DNA polymerase type-Y family.</text>
</comment>
<dbReference type="InterPro" id="IPR050116">
    <property type="entry name" value="DNA_polymerase-Y"/>
</dbReference>
<proteinExistence type="inferred from homology"/>
<dbReference type="PANTHER" id="PTHR11076">
    <property type="entry name" value="DNA REPAIR POLYMERASE UMUC / TRANSFERASE FAMILY MEMBER"/>
    <property type="match status" value="1"/>
</dbReference>
<dbReference type="PROSITE" id="PS50173">
    <property type="entry name" value="UMUC"/>
    <property type="match status" value="1"/>
</dbReference>
<keyword evidence="3" id="KW-0548">Nucleotidyltransferase</keyword>
<organism evidence="5 6">
    <name type="scientific">Aliarcobacter cryaerophilus</name>
    <dbReference type="NCBI Taxonomy" id="28198"/>
    <lineage>
        <taxon>Bacteria</taxon>
        <taxon>Pseudomonadati</taxon>
        <taxon>Campylobacterota</taxon>
        <taxon>Epsilonproteobacteria</taxon>
        <taxon>Campylobacterales</taxon>
        <taxon>Arcobacteraceae</taxon>
        <taxon>Aliarcobacter</taxon>
    </lineage>
</organism>
<dbReference type="InterPro" id="IPR022880">
    <property type="entry name" value="DNApol_IV"/>
</dbReference>
<dbReference type="PANTHER" id="PTHR11076:SF33">
    <property type="entry name" value="DNA POLYMERASE KAPPA"/>
    <property type="match status" value="1"/>
</dbReference>
<dbReference type="GO" id="GO:0006281">
    <property type="term" value="P:DNA repair"/>
    <property type="evidence" value="ECO:0007669"/>
    <property type="project" value="InterPro"/>
</dbReference>
<reference evidence="5 6" key="1">
    <citation type="submission" date="2017-09" db="EMBL/GenBank/DDBJ databases">
        <title>Reassesment of A. cryaerophilus.</title>
        <authorList>
            <person name="Perez-Cataluna A."/>
            <person name="Collado L."/>
            <person name="Salgado O."/>
            <person name="Lefinanco V."/>
            <person name="Figueras M.J."/>
        </authorList>
    </citation>
    <scope>NUCLEOTIDE SEQUENCE [LARGE SCALE GENOMIC DNA]</scope>
    <source>
        <strain evidence="5 6">LMG 10210</strain>
    </source>
</reference>
<evidence type="ECO:0000256" key="1">
    <source>
        <dbReference type="ARBA" id="ARBA00010945"/>
    </source>
</evidence>
<dbReference type="GO" id="GO:0003887">
    <property type="term" value="F:DNA-directed DNA polymerase activity"/>
    <property type="evidence" value="ECO:0007669"/>
    <property type="project" value="InterPro"/>
</dbReference>
<evidence type="ECO:0000259" key="4">
    <source>
        <dbReference type="PROSITE" id="PS50173"/>
    </source>
</evidence>
<dbReference type="Pfam" id="PF00817">
    <property type="entry name" value="IMS"/>
    <property type="match status" value="1"/>
</dbReference>
<dbReference type="EMBL" id="NXGE01000004">
    <property type="protein sequence ID" value="PRM94371.1"/>
    <property type="molecule type" value="Genomic_DNA"/>
</dbReference>
<dbReference type="GO" id="GO:0042276">
    <property type="term" value="P:error-prone translesion synthesis"/>
    <property type="evidence" value="ECO:0007669"/>
    <property type="project" value="TreeGrafter"/>
</dbReference>
<dbReference type="InterPro" id="IPR043128">
    <property type="entry name" value="Rev_trsase/Diguanyl_cyclase"/>
</dbReference>
<keyword evidence="2" id="KW-0515">Mutator protein</keyword>
<dbReference type="RefSeq" id="WP_105915641.1">
    <property type="nucleotide sequence ID" value="NZ_NXGE01000004.1"/>
</dbReference>